<sequence>MMRSSHSLFWSGGGLLLLSHGLSSAQSTPPPAEPAAEQATSLIPELPATPEEEITQSPHLLGIPSWLIVTTLLLIFLLSALAVKAILRSQRKDEPRRPGVDALAEAKEKLARLREESETAPLSEVATRLSLLLREYLAASKSERALFQTREEFLTDEERLRRLREPDRSQTADLLAELGEQQYAPPTPAGAVAHDLIVRTDTLLTHLAQPEPVIDLDHD</sequence>
<gene>
    <name evidence="3" type="ORF">JIN78_09930</name>
</gene>
<feature type="chain" id="PRO_5036897350" evidence="2">
    <location>
        <begin position="26"/>
        <end position="219"/>
    </location>
</feature>
<reference evidence="3" key="1">
    <citation type="submission" date="2021-01" db="EMBL/GenBank/DDBJ databases">
        <title>Modified the classification status of verrucomicrobia.</title>
        <authorList>
            <person name="Feng X."/>
        </authorList>
    </citation>
    <scope>NUCLEOTIDE SEQUENCE</scope>
    <source>
        <strain evidence="3">KCTC 12986</strain>
    </source>
</reference>
<keyword evidence="1" id="KW-1133">Transmembrane helix</keyword>
<name>A0A934VMK5_9BACT</name>
<keyword evidence="1" id="KW-0812">Transmembrane</keyword>
<evidence type="ECO:0000313" key="3">
    <source>
        <dbReference type="EMBL" id="MBK1834377.1"/>
    </source>
</evidence>
<protein>
    <submittedName>
        <fullName evidence="3">Uncharacterized protein</fullName>
    </submittedName>
</protein>
<organism evidence="3 4">
    <name type="scientific">Roseibacillus ishigakijimensis</name>
    <dbReference type="NCBI Taxonomy" id="454146"/>
    <lineage>
        <taxon>Bacteria</taxon>
        <taxon>Pseudomonadati</taxon>
        <taxon>Verrucomicrobiota</taxon>
        <taxon>Verrucomicrobiia</taxon>
        <taxon>Verrucomicrobiales</taxon>
        <taxon>Verrucomicrobiaceae</taxon>
        <taxon>Roseibacillus</taxon>
    </lineage>
</organism>
<keyword evidence="4" id="KW-1185">Reference proteome</keyword>
<dbReference type="EMBL" id="JAENIO010000022">
    <property type="protein sequence ID" value="MBK1834377.1"/>
    <property type="molecule type" value="Genomic_DNA"/>
</dbReference>
<accession>A0A934VMK5</accession>
<feature type="transmembrane region" description="Helical" evidence="1">
    <location>
        <begin position="66"/>
        <end position="87"/>
    </location>
</feature>
<dbReference type="Proteomes" id="UP000604083">
    <property type="component" value="Unassembled WGS sequence"/>
</dbReference>
<dbReference type="RefSeq" id="WP_200391809.1">
    <property type="nucleotide sequence ID" value="NZ_JAENIO010000022.1"/>
</dbReference>
<evidence type="ECO:0000256" key="2">
    <source>
        <dbReference type="SAM" id="SignalP"/>
    </source>
</evidence>
<evidence type="ECO:0000256" key="1">
    <source>
        <dbReference type="SAM" id="Phobius"/>
    </source>
</evidence>
<dbReference type="AlphaFoldDB" id="A0A934VMK5"/>
<keyword evidence="1" id="KW-0472">Membrane</keyword>
<feature type="signal peptide" evidence="2">
    <location>
        <begin position="1"/>
        <end position="25"/>
    </location>
</feature>
<evidence type="ECO:0000313" key="4">
    <source>
        <dbReference type="Proteomes" id="UP000604083"/>
    </source>
</evidence>
<comment type="caution">
    <text evidence="3">The sequence shown here is derived from an EMBL/GenBank/DDBJ whole genome shotgun (WGS) entry which is preliminary data.</text>
</comment>
<proteinExistence type="predicted"/>
<keyword evidence="2" id="KW-0732">Signal</keyword>